<reference evidence="2 3" key="1">
    <citation type="journal article" date="2022" name="Front. Microbiol.">
        <title>Identification and characterization of a novel class of self-sufficient cytochrome P450 hydroxylase involved in cyclohexanecarboxylate degradation in Paraburkholderia terrae strain KU-64.</title>
        <authorList>
            <person name="Yamamoto T."/>
            <person name="Hasegawa Y."/>
            <person name="Iwaki H."/>
        </authorList>
    </citation>
    <scope>NUCLEOTIDE SEQUENCE [LARGE SCALE GENOMIC DNA]</scope>
    <source>
        <strain evidence="2 3">KU-64</strain>
    </source>
</reference>
<proteinExistence type="predicted"/>
<sequence>MPEETRHSWKGLDVRICTIPVRHIVSSASAPDGYVAIVRVETEGTVLADWHLPRFSERWSSMGEARRAAFEYVVKLVDRGVFGAPAAPALATAEGSHRNGCPRNGENHGYRSAKVEPVQIPAPGQNGRA</sequence>
<accession>A0ABM7U2G5</accession>
<gene>
    <name evidence="2" type="ORF">PTKU64_88450</name>
</gene>
<name>A0ABM7U2G5_9BURK</name>
<evidence type="ECO:0000313" key="2">
    <source>
        <dbReference type="EMBL" id="BCZ85170.1"/>
    </source>
</evidence>
<protein>
    <recommendedName>
        <fullName evidence="4">DUF1488 domain-containing protein</fullName>
    </recommendedName>
</protein>
<dbReference type="EMBL" id="AP024958">
    <property type="protein sequence ID" value="BCZ85170.1"/>
    <property type="molecule type" value="Genomic_DNA"/>
</dbReference>
<evidence type="ECO:0000256" key="1">
    <source>
        <dbReference type="SAM" id="MobiDB-lite"/>
    </source>
</evidence>
<keyword evidence="3" id="KW-1185">Reference proteome</keyword>
<evidence type="ECO:0008006" key="4">
    <source>
        <dbReference type="Google" id="ProtNLM"/>
    </source>
</evidence>
<organism evidence="2 3">
    <name type="scientific">Paraburkholderia terrae</name>
    <dbReference type="NCBI Taxonomy" id="311230"/>
    <lineage>
        <taxon>Bacteria</taxon>
        <taxon>Pseudomonadati</taxon>
        <taxon>Pseudomonadota</taxon>
        <taxon>Betaproteobacteria</taxon>
        <taxon>Burkholderiales</taxon>
        <taxon>Burkholderiaceae</taxon>
        <taxon>Paraburkholderia</taxon>
    </lineage>
</organism>
<evidence type="ECO:0000313" key="3">
    <source>
        <dbReference type="Proteomes" id="UP001319874"/>
    </source>
</evidence>
<dbReference type="Proteomes" id="UP001319874">
    <property type="component" value="Chromosome 4"/>
</dbReference>
<feature type="region of interest" description="Disordered" evidence="1">
    <location>
        <begin position="92"/>
        <end position="112"/>
    </location>
</feature>